<dbReference type="Proteomes" id="UP000230233">
    <property type="component" value="Chromosome II"/>
</dbReference>
<dbReference type="AlphaFoldDB" id="A0A2G5V7A4"/>
<evidence type="ECO:0000256" key="3">
    <source>
        <dbReference type="ARBA" id="ARBA00022692"/>
    </source>
</evidence>
<dbReference type="PANTHER" id="PTHR23128">
    <property type="entry name" value="SERPENTINE RECEPTOR, CLASS E (EPSILON)-RELATED"/>
    <property type="match status" value="1"/>
</dbReference>
<dbReference type="Pfam" id="PF03125">
    <property type="entry name" value="Sre"/>
    <property type="match status" value="1"/>
</dbReference>
<keyword evidence="5 7" id="KW-0472">Membrane</keyword>
<feature type="transmembrane region" description="Helical" evidence="7">
    <location>
        <begin position="222"/>
        <end position="246"/>
    </location>
</feature>
<dbReference type="InterPro" id="IPR004151">
    <property type="entry name" value="7TM_GPCR_serpentine_rcpt_Sre"/>
</dbReference>
<reference evidence="9" key="1">
    <citation type="submission" date="2017-10" db="EMBL/GenBank/DDBJ databases">
        <title>Rapid genome shrinkage in a self-fertile nematode reveals novel sperm competition proteins.</title>
        <authorList>
            <person name="Yin D."/>
            <person name="Schwarz E.M."/>
            <person name="Thomas C.G."/>
            <person name="Felde R.L."/>
            <person name="Korf I.F."/>
            <person name="Cutter A.D."/>
            <person name="Schartner C.M."/>
            <person name="Ralston E.J."/>
            <person name="Meyer B.J."/>
            <person name="Haag E.S."/>
        </authorList>
    </citation>
    <scope>NUCLEOTIDE SEQUENCE [LARGE SCALE GENOMIC DNA]</scope>
    <source>
        <strain evidence="9">JU1422</strain>
    </source>
</reference>
<comment type="similarity">
    <text evidence="2">Belongs to the nematode receptor-like protein sre family.</text>
</comment>
<evidence type="ECO:0000256" key="6">
    <source>
        <dbReference type="SAM" id="MobiDB-lite"/>
    </source>
</evidence>
<protein>
    <submittedName>
        <fullName evidence="8">Uncharacterized protein</fullName>
    </submittedName>
</protein>
<proteinExistence type="inferred from homology"/>
<dbReference type="GO" id="GO:0007606">
    <property type="term" value="P:sensory perception of chemical stimulus"/>
    <property type="evidence" value="ECO:0007669"/>
    <property type="project" value="InterPro"/>
</dbReference>
<evidence type="ECO:0000256" key="4">
    <source>
        <dbReference type="ARBA" id="ARBA00022989"/>
    </source>
</evidence>
<name>A0A2G5V7A4_9PELO</name>
<sequence>MSSVTSTSSAYTFKYFPRYGQWTKEMQMELDEHSRQMAKLMIHVQGLYQSKKQSKKDQQREDTDADCMVLPESPISTSSSEVTSTSTSPQPEMQNHYYQEDEYNQFQEMPMDHPVNYTVYFLPIQYTAEGFEQNGLAVSLKIFVQVRMFHLNFIILAAPIFGIWFELIIAKLITMAYQVKLLSFGIEINQFYVLWTEDPDKMLIVDSLNGLELLILAGFMEYHYMFSIVFGAVAVAIERICASVLIDNYESTKKVFIPIVLTIIVQILAIFVSSLAIFYKFDIISINATWIVSCIFSSVMFLLVERINEKWRAEMENPRRTRNFTISQRFQVKENIRALDLGKRLIFSEIGTISIIGTIIAALLLELVPPSLVHIAENALFLNPFGICTVAMFSIPAWKKRYKNAFPTCCQWRLRPSRVDVESMEPIEEFNKRISIETDMYFNQLNESWI</sequence>
<evidence type="ECO:0000256" key="2">
    <source>
        <dbReference type="ARBA" id="ARBA00006803"/>
    </source>
</evidence>
<evidence type="ECO:0000313" key="9">
    <source>
        <dbReference type="Proteomes" id="UP000230233"/>
    </source>
</evidence>
<dbReference type="PANTHER" id="PTHR23128:SF135">
    <property type="entry name" value="SERPENTINE RECEPTOR, CLASS E (EPSILON)-RELATED"/>
    <property type="match status" value="1"/>
</dbReference>
<comment type="subcellular location">
    <subcellularLocation>
        <location evidence="1">Membrane</location>
        <topology evidence="1">Multi-pass membrane protein</topology>
    </subcellularLocation>
</comment>
<evidence type="ECO:0000256" key="7">
    <source>
        <dbReference type="SAM" id="Phobius"/>
    </source>
</evidence>
<keyword evidence="9" id="KW-1185">Reference proteome</keyword>
<gene>
    <name evidence="8" type="primary">Cnig_chr_II.g6927</name>
    <name evidence="8" type="ORF">B9Z55_006927</name>
</gene>
<organism evidence="8 9">
    <name type="scientific">Caenorhabditis nigoni</name>
    <dbReference type="NCBI Taxonomy" id="1611254"/>
    <lineage>
        <taxon>Eukaryota</taxon>
        <taxon>Metazoa</taxon>
        <taxon>Ecdysozoa</taxon>
        <taxon>Nematoda</taxon>
        <taxon>Chromadorea</taxon>
        <taxon>Rhabditida</taxon>
        <taxon>Rhabditina</taxon>
        <taxon>Rhabditomorpha</taxon>
        <taxon>Rhabditoidea</taxon>
        <taxon>Rhabditidae</taxon>
        <taxon>Peloderinae</taxon>
        <taxon>Caenorhabditis</taxon>
    </lineage>
</organism>
<feature type="transmembrane region" description="Helical" evidence="7">
    <location>
        <begin position="284"/>
        <end position="304"/>
    </location>
</feature>
<accession>A0A2G5V7A4</accession>
<evidence type="ECO:0000313" key="8">
    <source>
        <dbReference type="EMBL" id="PIC47653.1"/>
    </source>
</evidence>
<dbReference type="EMBL" id="PDUG01000002">
    <property type="protein sequence ID" value="PIC47653.1"/>
    <property type="molecule type" value="Genomic_DNA"/>
</dbReference>
<dbReference type="GO" id="GO:0016020">
    <property type="term" value="C:membrane"/>
    <property type="evidence" value="ECO:0007669"/>
    <property type="project" value="UniProtKB-SubCell"/>
</dbReference>
<feature type="transmembrane region" description="Helical" evidence="7">
    <location>
        <begin position="345"/>
        <end position="368"/>
    </location>
</feature>
<feature type="region of interest" description="Disordered" evidence="6">
    <location>
        <begin position="70"/>
        <end position="94"/>
    </location>
</feature>
<comment type="caution">
    <text evidence="8">The sequence shown here is derived from an EMBL/GenBank/DDBJ whole genome shotgun (WGS) entry which is preliminary data.</text>
</comment>
<evidence type="ECO:0000256" key="1">
    <source>
        <dbReference type="ARBA" id="ARBA00004141"/>
    </source>
</evidence>
<feature type="compositionally biased region" description="Low complexity" evidence="6">
    <location>
        <begin position="71"/>
        <end position="92"/>
    </location>
</feature>
<dbReference type="OrthoDB" id="5829599at2759"/>
<keyword evidence="4 7" id="KW-1133">Transmembrane helix</keyword>
<feature type="transmembrane region" description="Helical" evidence="7">
    <location>
        <begin position="151"/>
        <end position="173"/>
    </location>
</feature>
<feature type="transmembrane region" description="Helical" evidence="7">
    <location>
        <begin position="255"/>
        <end position="278"/>
    </location>
</feature>
<evidence type="ECO:0000256" key="5">
    <source>
        <dbReference type="ARBA" id="ARBA00023136"/>
    </source>
</evidence>
<keyword evidence="3 7" id="KW-0812">Transmembrane</keyword>
<feature type="transmembrane region" description="Helical" evidence="7">
    <location>
        <begin position="380"/>
        <end position="398"/>
    </location>
</feature>